<comment type="caution">
    <text evidence="2">The sequence shown here is derived from an EMBL/GenBank/DDBJ whole genome shotgun (WGS) entry which is preliminary data.</text>
</comment>
<keyword evidence="3" id="KW-1185">Reference proteome</keyword>
<organism evidence="2 3">
    <name type="scientific">Phtheirospermum japonicum</name>
    <dbReference type="NCBI Taxonomy" id="374723"/>
    <lineage>
        <taxon>Eukaryota</taxon>
        <taxon>Viridiplantae</taxon>
        <taxon>Streptophyta</taxon>
        <taxon>Embryophyta</taxon>
        <taxon>Tracheophyta</taxon>
        <taxon>Spermatophyta</taxon>
        <taxon>Magnoliopsida</taxon>
        <taxon>eudicotyledons</taxon>
        <taxon>Gunneridae</taxon>
        <taxon>Pentapetalae</taxon>
        <taxon>asterids</taxon>
        <taxon>lamiids</taxon>
        <taxon>Lamiales</taxon>
        <taxon>Orobanchaceae</taxon>
        <taxon>Orobanchaceae incertae sedis</taxon>
        <taxon>Phtheirospermum</taxon>
    </lineage>
</organism>
<reference evidence="2" key="1">
    <citation type="submission" date="2020-07" db="EMBL/GenBank/DDBJ databases">
        <title>Ethylene signaling mediates host invasion by parasitic plants.</title>
        <authorList>
            <person name="Yoshida S."/>
        </authorList>
    </citation>
    <scope>NUCLEOTIDE SEQUENCE</scope>
    <source>
        <strain evidence="2">Okayama</strain>
    </source>
</reference>
<dbReference type="OrthoDB" id="202415at2759"/>
<evidence type="ECO:0000259" key="1">
    <source>
        <dbReference type="Pfam" id="PF05686"/>
    </source>
</evidence>
<evidence type="ECO:0000313" key="2">
    <source>
        <dbReference type="EMBL" id="GFP87355.1"/>
    </source>
</evidence>
<dbReference type="EMBL" id="BMAC01000142">
    <property type="protein sequence ID" value="GFP87355.1"/>
    <property type="molecule type" value="Genomic_DNA"/>
</dbReference>
<dbReference type="Proteomes" id="UP000653305">
    <property type="component" value="Unassembled WGS sequence"/>
</dbReference>
<sequence>MGRERRMPTGRATRMSALMKCNATAHNDWNARLYVQDWVAESPKGYKGSSLGDQCTHSDLYEGMEYPLQYVTLFKQFLRRTSCGRGGKDGSFMRFRRASLRIERRWEYRQTEKRDCH</sequence>
<evidence type="ECO:0000313" key="3">
    <source>
        <dbReference type="Proteomes" id="UP000653305"/>
    </source>
</evidence>
<name>A0A830BUS8_9LAMI</name>
<accession>A0A830BUS8</accession>
<protein>
    <recommendedName>
        <fullName evidence="1">Glycosyl transferase CAP10 domain-containing protein</fullName>
    </recommendedName>
</protein>
<dbReference type="AlphaFoldDB" id="A0A830BUS8"/>
<gene>
    <name evidence="2" type="ORF">PHJA_000879200</name>
</gene>
<dbReference type="Pfam" id="PF05686">
    <property type="entry name" value="Glyco_transf_90"/>
    <property type="match status" value="1"/>
</dbReference>
<dbReference type="InterPro" id="IPR006598">
    <property type="entry name" value="CAP10"/>
</dbReference>
<proteinExistence type="predicted"/>
<feature type="domain" description="Glycosyl transferase CAP10" evidence="1">
    <location>
        <begin position="16"/>
        <end position="58"/>
    </location>
</feature>